<dbReference type="GO" id="GO:0000145">
    <property type="term" value="C:exocyst"/>
    <property type="evidence" value="ECO:0007669"/>
    <property type="project" value="InterPro"/>
</dbReference>
<dbReference type="GO" id="GO:0005886">
    <property type="term" value="C:plasma membrane"/>
    <property type="evidence" value="ECO:0007669"/>
    <property type="project" value="TreeGrafter"/>
</dbReference>
<dbReference type="GO" id="GO:0006887">
    <property type="term" value="P:exocytosis"/>
    <property type="evidence" value="ECO:0007669"/>
    <property type="project" value="UniProtKB-KW"/>
</dbReference>
<evidence type="ECO:0000259" key="6">
    <source>
        <dbReference type="SMART" id="SM01313"/>
    </source>
</evidence>
<evidence type="ECO:0000313" key="7">
    <source>
        <dbReference type="EMBL" id="KAF4507418.1"/>
    </source>
</evidence>
<feature type="compositionally biased region" description="Basic and acidic residues" evidence="5">
    <location>
        <begin position="315"/>
        <end position="355"/>
    </location>
</feature>
<dbReference type="CDD" id="cd13315">
    <property type="entry name" value="PH_Sec3"/>
    <property type="match status" value="1"/>
</dbReference>
<dbReference type="Proteomes" id="UP000557566">
    <property type="component" value="Unassembled WGS sequence"/>
</dbReference>
<dbReference type="PANTHER" id="PTHR16092:SF14">
    <property type="entry name" value="EXOCYST COMPLEX COMPONENT 1 ISOFORM X1"/>
    <property type="match status" value="1"/>
</dbReference>
<protein>
    <recommendedName>
        <fullName evidence="6">Exocyst complex component Sec3 PIP2-binding N-terminal domain-containing protein</fullName>
    </recommendedName>
</protein>
<dbReference type="InterPro" id="IPR019160">
    <property type="entry name" value="Sec3_CC"/>
</dbReference>
<feature type="domain" description="Exocyst complex component Sec3 PIP2-binding N-terminal" evidence="6">
    <location>
        <begin position="69"/>
        <end position="166"/>
    </location>
</feature>
<keyword evidence="3" id="KW-0268">Exocytosis</keyword>
<feature type="compositionally biased region" description="Basic and acidic residues" evidence="5">
    <location>
        <begin position="556"/>
        <end position="574"/>
    </location>
</feature>
<dbReference type="GO" id="GO:0005546">
    <property type="term" value="F:phosphatidylinositol-4,5-bisphosphate binding"/>
    <property type="evidence" value="ECO:0007669"/>
    <property type="project" value="TreeGrafter"/>
</dbReference>
<feature type="compositionally biased region" description="Polar residues" evidence="5">
    <location>
        <begin position="274"/>
        <end position="286"/>
    </location>
</feature>
<name>A0A8H4LXJ1_9HYPO</name>
<evidence type="ECO:0000256" key="1">
    <source>
        <dbReference type="ARBA" id="ARBA00006518"/>
    </source>
</evidence>
<dbReference type="PANTHER" id="PTHR16092">
    <property type="entry name" value="SEC3/SYNTAXIN-RELATED"/>
    <property type="match status" value="1"/>
</dbReference>
<feature type="compositionally biased region" description="Low complexity" evidence="5">
    <location>
        <begin position="210"/>
        <end position="223"/>
    </location>
</feature>
<feature type="region of interest" description="Disordered" evidence="5">
    <location>
        <begin position="52"/>
        <end position="71"/>
    </location>
</feature>
<proteinExistence type="inferred from homology"/>
<dbReference type="SMART" id="SM01313">
    <property type="entry name" value="Sec3-PIP2_bind"/>
    <property type="match status" value="1"/>
</dbReference>
<sequence>MDRANGAGLSPAASRAERFEDEKRRIIESCFNKKEDDGSLLETYITHIRITEYASHPSSPPPPQARASDSEKPRVIIVAVRQSGRVRMHKSKENTSGTFSIGKSWNLDDLSHIESFTGPQVNPNYREWAGETGFLVTLGKPYFWHTQTDKEKKFFIASLIKIYGKYTGGKLPDLAGFDPKELDQVLGAGRRHPAANSKSPITEIAPSHQSISSGTSAAPSPSTILPPSKSSTPEPMRFQNLPPAVRPPLNGGGSPAVSSDSITSRERPPAPRWTAQNNRSQDSVANSFAARSDDASLPPRSRNGMGGPGTYGRIGDSREPPELPQDKSAPHLEEKPPPERRRPPMDPSRPQDRDLVPPPLMSPNVRREPVPLPPRNTDRASSRKNTGPGAAALPGGLKGRDAPAPLDTNMAAEPLPDRAADTSMPTTPAIDITTPLEASPGQDRAEDNSRPGLGPMIKAKKSKGDLAGALWKAASVAASFRPRPGGAGDRLRQPQGKVGVGPDGITGVVPAPPRPASRGLRSATPDVATPDDNDSNVPEVKVTASDPGLPATADLSLKEEKKKREEPGKEEPRRSVVAGNDVKYLQSLGIDSSVLDDRSEEFGKWLDYFGWVPGQQMRSQSMDEVRADIERELNKAQAGGWLARFQDEDERVDAIKQGIDLAISECEEMDNLLTLYAVELSTLSDDIAYIETQGQGLQVQTANQKLLKKELESLLETCAITSKDLEALRVAPLENTRGLEDVESALVTLFKAMIKIDPTLGGREVAPTADATMDSERALGLNSDYGNMRIVQEKKKMYLQESSYFMRRLIEFMARQFDEAFTVTKRSLEGALSKKGDSSNYDAGRDLLWKYSPLMLYARDVDLNNWNRLLQIYQDKGSPLYKSQVQNVVAVLRRNARKPTGEEAELLFSSQVEKQQEGVAMTARKLTVKRSQTLARALRSPLTDGGSRTNVDKAGADGGCHSYEVFCSVLDDVLPLVEMEQNFVIDFFHATTLEQVDFPDTVAARSPRDRRGGDLRRHRLMEPDRDLARRVTRSMEVIFAFLESELQRLMEWVIGQDALQGVGVLAVLEKKLSEMGQSNQDYVNTLLQKLHGLLEGRFRKFVDEQIRAIEETKVKVNKRRGVISFIRVFPAFAAAIQNMLVGMDANLGLRRTVDREYDRILKSMFDSLMVIAREHPAVGVTSGAADPEDKEALNFHILLIENMNHFLEETDTRGLELLEEWKEQANTEYHEHMGLYINAVMRRPLGKLLDQLENIEAQLQTGKSAEAIARQPSNSKGIFNKVLSYHDSKEVRKGIEALRKRVEKHFGDADDPALSRGLLLKVTRECEIFYNEVESRIGRVTTDVYGGEVPFEWPRADVKAAFR</sequence>
<dbReference type="EMBL" id="JAAVMX010000006">
    <property type="protein sequence ID" value="KAF4507418.1"/>
    <property type="molecule type" value="Genomic_DNA"/>
</dbReference>
<dbReference type="InterPro" id="IPR028258">
    <property type="entry name" value="Sec3-PIP2_bind"/>
</dbReference>
<organism evidence="7 8">
    <name type="scientific">Ophiocordyceps sinensis</name>
    <dbReference type="NCBI Taxonomy" id="72228"/>
    <lineage>
        <taxon>Eukaryota</taxon>
        <taxon>Fungi</taxon>
        <taxon>Dikarya</taxon>
        <taxon>Ascomycota</taxon>
        <taxon>Pezizomycotina</taxon>
        <taxon>Sordariomycetes</taxon>
        <taxon>Hypocreomycetidae</taxon>
        <taxon>Hypocreales</taxon>
        <taxon>Ophiocordycipitaceae</taxon>
        <taxon>Ophiocordyceps</taxon>
    </lineage>
</organism>
<feature type="region of interest" description="Disordered" evidence="5">
    <location>
        <begin position="480"/>
        <end position="576"/>
    </location>
</feature>
<feature type="region of interest" description="Disordered" evidence="5">
    <location>
        <begin position="190"/>
        <end position="459"/>
    </location>
</feature>
<dbReference type="GO" id="GO:0006893">
    <property type="term" value="P:Golgi to plasma membrane transport"/>
    <property type="evidence" value="ECO:0007669"/>
    <property type="project" value="TreeGrafter"/>
</dbReference>
<dbReference type="Pfam" id="PF15277">
    <property type="entry name" value="Sec3-PIP2_bind"/>
    <property type="match status" value="1"/>
</dbReference>
<evidence type="ECO:0000313" key="8">
    <source>
        <dbReference type="Proteomes" id="UP000557566"/>
    </source>
</evidence>
<gene>
    <name evidence="7" type="ORF">G6O67_006056</name>
</gene>
<comment type="caution">
    <text evidence="7">The sequence shown here is derived from an EMBL/GenBank/DDBJ whole genome shotgun (WGS) entry which is preliminary data.</text>
</comment>
<evidence type="ECO:0000256" key="2">
    <source>
        <dbReference type="ARBA" id="ARBA00022448"/>
    </source>
</evidence>
<dbReference type="Pfam" id="PF20654">
    <property type="entry name" value="Sec3_C-term"/>
    <property type="match status" value="1"/>
</dbReference>
<comment type="similarity">
    <text evidence="1">Belongs to the SEC3 family.</text>
</comment>
<dbReference type="FunFam" id="2.30.29.90:FF:000003">
    <property type="entry name" value="Exocyst complex component Sec3"/>
    <property type="match status" value="1"/>
</dbReference>
<dbReference type="OrthoDB" id="27109at2759"/>
<reference evidence="7 8" key="1">
    <citation type="journal article" date="2020" name="Genome Biol. Evol.">
        <title>A new high-quality draft genome assembly of the Chinese cordyceps Ophiocordyceps sinensis.</title>
        <authorList>
            <person name="Shu R."/>
            <person name="Zhang J."/>
            <person name="Meng Q."/>
            <person name="Zhang H."/>
            <person name="Zhou G."/>
            <person name="Li M."/>
            <person name="Wu P."/>
            <person name="Zhao Y."/>
            <person name="Chen C."/>
            <person name="Qin Q."/>
        </authorList>
    </citation>
    <scope>NUCLEOTIDE SEQUENCE [LARGE SCALE GENOMIC DNA]</scope>
    <source>
        <strain evidence="7 8">IOZ07</strain>
    </source>
</reference>
<evidence type="ECO:0000256" key="4">
    <source>
        <dbReference type="ARBA" id="ARBA00023054"/>
    </source>
</evidence>
<keyword evidence="2" id="KW-0813">Transport</keyword>
<dbReference type="InterPro" id="IPR048628">
    <property type="entry name" value="Sec3_C"/>
</dbReference>
<evidence type="ECO:0000256" key="3">
    <source>
        <dbReference type="ARBA" id="ARBA00022483"/>
    </source>
</evidence>
<evidence type="ECO:0000256" key="5">
    <source>
        <dbReference type="SAM" id="MobiDB-lite"/>
    </source>
</evidence>
<dbReference type="Gene3D" id="2.30.29.90">
    <property type="match status" value="1"/>
</dbReference>
<keyword evidence="4" id="KW-0175">Coiled coil</keyword>
<accession>A0A8H4LXJ1</accession>
<dbReference type="Pfam" id="PF09763">
    <property type="entry name" value="Sec3_CC"/>
    <property type="match status" value="1"/>
</dbReference>
<keyword evidence="8" id="KW-1185">Reference proteome</keyword>